<dbReference type="Pfam" id="PF00941">
    <property type="entry name" value="FAD_binding_5"/>
    <property type="match status" value="1"/>
</dbReference>
<evidence type="ECO:0000256" key="2">
    <source>
        <dbReference type="ARBA" id="ARBA00022827"/>
    </source>
</evidence>
<accession>A0ABT5GJI3</accession>
<feature type="domain" description="FAD-binding PCMH-type" evidence="4">
    <location>
        <begin position="1"/>
        <end position="177"/>
    </location>
</feature>
<organism evidence="5 6">
    <name type="scientific">Intrasporangium calvum</name>
    <dbReference type="NCBI Taxonomy" id="53358"/>
    <lineage>
        <taxon>Bacteria</taxon>
        <taxon>Bacillati</taxon>
        <taxon>Actinomycetota</taxon>
        <taxon>Actinomycetes</taxon>
        <taxon>Micrococcales</taxon>
        <taxon>Intrasporangiaceae</taxon>
        <taxon>Intrasporangium</taxon>
    </lineage>
</organism>
<dbReference type="PANTHER" id="PTHR42659">
    <property type="entry name" value="XANTHINE DEHYDROGENASE SUBUNIT C-RELATED"/>
    <property type="match status" value="1"/>
</dbReference>
<dbReference type="Proteomes" id="UP001150259">
    <property type="component" value="Unassembled WGS sequence"/>
</dbReference>
<dbReference type="InterPro" id="IPR016169">
    <property type="entry name" value="FAD-bd_PCMH_sub2"/>
</dbReference>
<evidence type="ECO:0000256" key="3">
    <source>
        <dbReference type="ARBA" id="ARBA00023002"/>
    </source>
</evidence>
<dbReference type="InterPro" id="IPR016167">
    <property type="entry name" value="FAD-bd_PCMH_sub1"/>
</dbReference>
<sequence>MKPAPFVHHAPRSVDEAVALLGEVGHDGKILAGGQSLIPILNMRLASPGHLVDINRIDGLSEITVHGGWVRVGALVRHRTLERSEAAQDAQPVLRQALLNVAHPAIRNRGTTVGSIAHADAAGEMPAILALTDGVVETVGQHGPREVAWQEFFRGALETACEPDELVVAARFGCFVEGTGTAFLESARRSGDYALAGVGVAVTVTDGTVSGARASFVSVTDVPSVLDLAPVLTGVEPDSGAWPGALDDAAEAVRAHVDPESDIHASSDYRRMLVGELTKRALVAAAHQTQPADATREEADA</sequence>
<keyword evidence="2" id="KW-0274">FAD</keyword>
<evidence type="ECO:0000256" key="1">
    <source>
        <dbReference type="ARBA" id="ARBA00022630"/>
    </source>
</evidence>
<comment type="caution">
    <text evidence="5">The sequence shown here is derived from an EMBL/GenBank/DDBJ whole genome shotgun (WGS) entry which is preliminary data.</text>
</comment>
<evidence type="ECO:0000313" key="6">
    <source>
        <dbReference type="Proteomes" id="UP001150259"/>
    </source>
</evidence>
<keyword evidence="1" id="KW-0285">Flavoprotein</keyword>
<dbReference type="InterPro" id="IPR016166">
    <property type="entry name" value="FAD-bd_PCMH"/>
</dbReference>
<dbReference type="PANTHER" id="PTHR42659:SF2">
    <property type="entry name" value="XANTHINE DEHYDROGENASE SUBUNIT C-RELATED"/>
    <property type="match status" value="1"/>
</dbReference>
<dbReference type="Gene3D" id="3.30.390.50">
    <property type="entry name" value="CO dehydrogenase flavoprotein, C-terminal domain"/>
    <property type="match status" value="1"/>
</dbReference>
<dbReference type="EMBL" id="JAPFQL010000064">
    <property type="protein sequence ID" value="MDC5698362.1"/>
    <property type="molecule type" value="Genomic_DNA"/>
</dbReference>
<dbReference type="Pfam" id="PF03450">
    <property type="entry name" value="CO_deh_flav_C"/>
    <property type="match status" value="1"/>
</dbReference>
<keyword evidence="6" id="KW-1185">Reference proteome</keyword>
<keyword evidence="3" id="KW-0560">Oxidoreductase</keyword>
<dbReference type="InterPro" id="IPR051312">
    <property type="entry name" value="Diverse_Substr_Oxidored"/>
</dbReference>
<dbReference type="PROSITE" id="PS51387">
    <property type="entry name" value="FAD_PCMH"/>
    <property type="match status" value="1"/>
</dbReference>
<dbReference type="SUPFAM" id="SSF55447">
    <property type="entry name" value="CO dehydrogenase flavoprotein C-terminal domain-like"/>
    <property type="match status" value="1"/>
</dbReference>
<evidence type="ECO:0000313" key="5">
    <source>
        <dbReference type="EMBL" id="MDC5698362.1"/>
    </source>
</evidence>
<dbReference type="InterPro" id="IPR002346">
    <property type="entry name" value="Mopterin_DH_FAD-bd"/>
</dbReference>
<dbReference type="RefSeq" id="WP_272462936.1">
    <property type="nucleotide sequence ID" value="NZ_JAPFQL010000064.1"/>
</dbReference>
<dbReference type="Gene3D" id="3.30.465.10">
    <property type="match status" value="1"/>
</dbReference>
<dbReference type="SMART" id="SM01092">
    <property type="entry name" value="CO_deh_flav_C"/>
    <property type="match status" value="1"/>
</dbReference>
<name>A0ABT5GJI3_9MICO</name>
<evidence type="ECO:0000259" key="4">
    <source>
        <dbReference type="PROSITE" id="PS51387"/>
    </source>
</evidence>
<dbReference type="SUPFAM" id="SSF56176">
    <property type="entry name" value="FAD-binding/transporter-associated domain-like"/>
    <property type="match status" value="1"/>
</dbReference>
<dbReference type="InterPro" id="IPR036683">
    <property type="entry name" value="CO_DH_flav_C_dom_sf"/>
</dbReference>
<dbReference type="Gene3D" id="3.30.43.10">
    <property type="entry name" value="Uridine Diphospho-n-acetylenolpyruvylglucosamine Reductase, domain 2"/>
    <property type="match status" value="1"/>
</dbReference>
<proteinExistence type="predicted"/>
<protein>
    <submittedName>
        <fullName evidence="5">Xanthine dehydrogenase family protein subunit M</fullName>
    </submittedName>
</protein>
<dbReference type="InterPro" id="IPR036318">
    <property type="entry name" value="FAD-bd_PCMH-like_sf"/>
</dbReference>
<reference evidence="5 6" key="1">
    <citation type="submission" date="2022-11" db="EMBL/GenBank/DDBJ databases">
        <title>Anaerobic phenanthrene biodegradation by a DNRA strain PheN6.</title>
        <authorList>
            <person name="Zhang Z."/>
        </authorList>
    </citation>
    <scope>NUCLEOTIDE SEQUENCE [LARGE SCALE GENOMIC DNA]</scope>
    <source>
        <strain evidence="5 6">PheN6</strain>
    </source>
</reference>
<dbReference type="InterPro" id="IPR005107">
    <property type="entry name" value="CO_DH_flav_C"/>
</dbReference>
<gene>
    <name evidence="5" type="ORF">OO014_13975</name>
</gene>